<dbReference type="PANTHER" id="PTHR45708">
    <property type="entry name" value="ENDOCHITINASE"/>
    <property type="match status" value="1"/>
</dbReference>
<dbReference type="AlphaFoldDB" id="A0ABD3LYI3"/>
<proteinExistence type="predicted"/>
<evidence type="ECO:0000256" key="1">
    <source>
        <dbReference type="SAM" id="MobiDB-lite"/>
    </source>
</evidence>
<protein>
    <submittedName>
        <fullName evidence="2">Uncharacterized protein</fullName>
    </submittedName>
</protein>
<sequence length="179" mass="19331">MLSIGGSAGSYTLASSDDPRRSSSWPLGDAVPDGIDFNIEGGTSQHWDEHAKYLSVYSRCSNKKLHEPALGSDAWIRNALKTVLFGLGLVQFYNNPPCDDVANLEEAWKQLTSTILASKIFLSLRAAPQAAGSGFIPAAEFTLKILPNLESPKKYGSIILWSMYHDDFSGCSASISGDV</sequence>
<dbReference type="SUPFAM" id="SSF51445">
    <property type="entry name" value="(Trans)glycosidases"/>
    <property type="match status" value="1"/>
</dbReference>
<dbReference type="EMBL" id="JBJKBG010000001">
    <property type="protein sequence ID" value="KAL3755663.1"/>
    <property type="molecule type" value="Genomic_DNA"/>
</dbReference>
<gene>
    <name evidence="2" type="ORF">ACJRO7_002674</name>
</gene>
<dbReference type="Gene3D" id="3.20.20.80">
    <property type="entry name" value="Glycosidases"/>
    <property type="match status" value="1"/>
</dbReference>
<comment type="caution">
    <text evidence="2">The sequence shown here is derived from an EMBL/GenBank/DDBJ whole genome shotgun (WGS) entry which is preliminary data.</text>
</comment>
<accession>A0ABD3LYI3</accession>
<reference evidence="2 3" key="1">
    <citation type="submission" date="2024-11" db="EMBL/GenBank/DDBJ databases">
        <title>Chromosome-level genome assembly of Eucalyptus globulus Labill. provides insights into its genome evolution.</title>
        <authorList>
            <person name="Li X."/>
        </authorList>
    </citation>
    <scope>NUCLEOTIDE SEQUENCE [LARGE SCALE GENOMIC DNA]</scope>
    <source>
        <strain evidence="2">CL2024</strain>
        <tissue evidence="2">Fresh tender leaves</tissue>
    </source>
</reference>
<evidence type="ECO:0000313" key="3">
    <source>
        <dbReference type="Proteomes" id="UP001634007"/>
    </source>
</evidence>
<keyword evidence="3" id="KW-1185">Reference proteome</keyword>
<dbReference type="InterPro" id="IPR017853">
    <property type="entry name" value="GH"/>
</dbReference>
<dbReference type="InterPro" id="IPR050542">
    <property type="entry name" value="Glycosyl_Hydrlase18_Chitinase"/>
</dbReference>
<organism evidence="2 3">
    <name type="scientific">Eucalyptus globulus</name>
    <name type="common">Tasmanian blue gum</name>
    <dbReference type="NCBI Taxonomy" id="34317"/>
    <lineage>
        <taxon>Eukaryota</taxon>
        <taxon>Viridiplantae</taxon>
        <taxon>Streptophyta</taxon>
        <taxon>Embryophyta</taxon>
        <taxon>Tracheophyta</taxon>
        <taxon>Spermatophyta</taxon>
        <taxon>Magnoliopsida</taxon>
        <taxon>eudicotyledons</taxon>
        <taxon>Gunneridae</taxon>
        <taxon>Pentapetalae</taxon>
        <taxon>rosids</taxon>
        <taxon>malvids</taxon>
        <taxon>Myrtales</taxon>
        <taxon>Myrtaceae</taxon>
        <taxon>Myrtoideae</taxon>
        <taxon>Eucalypteae</taxon>
        <taxon>Eucalyptus</taxon>
    </lineage>
</organism>
<evidence type="ECO:0000313" key="2">
    <source>
        <dbReference type="EMBL" id="KAL3755663.1"/>
    </source>
</evidence>
<name>A0ABD3LYI3_EUCGL</name>
<dbReference type="PANTHER" id="PTHR45708:SF65">
    <property type="entry name" value="CHITINASE"/>
    <property type="match status" value="1"/>
</dbReference>
<dbReference type="Proteomes" id="UP001634007">
    <property type="component" value="Unassembled WGS sequence"/>
</dbReference>
<feature type="region of interest" description="Disordered" evidence="1">
    <location>
        <begin position="1"/>
        <end position="25"/>
    </location>
</feature>